<dbReference type="Proteomes" id="UP000054845">
    <property type="component" value="Unassembled WGS sequence"/>
</dbReference>
<accession>A0A0P1BRE2</accession>
<name>A0A0P1BRE2_9BASI</name>
<proteinExistence type="predicted"/>
<evidence type="ECO:0000313" key="1">
    <source>
        <dbReference type="EMBL" id="CEH18967.1"/>
    </source>
</evidence>
<dbReference type="EMBL" id="CCYA01000276">
    <property type="protein sequence ID" value="CEH18967.1"/>
    <property type="molecule type" value="Genomic_DNA"/>
</dbReference>
<sequence>MSSKHPTLQRLIFKDATEILARQCSAPCVTSSLRSALGIQHGMTASEGPINSSQGAPSRCRSRVCPFSTLALA</sequence>
<evidence type="ECO:0000313" key="2">
    <source>
        <dbReference type="Proteomes" id="UP000054845"/>
    </source>
</evidence>
<organism evidence="1 2">
    <name type="scientific">Ceraceosorus bombacis</name>
    <dbReference type="NCBI Taxonomy" id="401625"/>
    <lineage>
        <taxon>Eukaryota</taxon>
        <taxon>Fungi</taxon>
        <taxon>Dikarya</taxon>
        <taxon>Basidiomycota</taxon>
        <taxon>Ustilaginomycotina</taxon>
        <taxon>Exobasidiomycetes</taxon>
        <taxon>Ceraceosorales</taxon>
        <taxon>Ceraceosoraceae</taxon>
        <taxon>Ceraceosorus</taxon>
    </lineage>
</organism>
<reference evidence="1 2" key="1">
    <citation type="submission" date="2014-09" db="EMBL/GenBank/DDBJ databases">
        <authorList>
            <person name="Magalhaes I.L.F."/>
            <person name="Oliveira U."/>
            <person name="Santos F.R."/>
            <person name="Vidigal T.H.D.A."/>
            <person name="Brescovit A.D."/>
            <person name="Santos A.J."/>
        </authorList>
    </citation>
    <scope>NUCLEOTIDE SEQUENCE [LARGE SCALE GENOMIC DNA]</scope>
</reference>
<protein>
    <submittedName>
        <fullName evidence="1">Uncharacterized protein</fullName>
    </submittedName>
</protein>
<dbReference type="AlphaFoldDB" id="A0A0P1BRE2"/>
<keyword evidence="2" id="KW-1185">Reference proteome</keyword>